<accession>A0ABT9UXY5</accession>
<evidence type="ECO:0000313" key="2">
    <source>
        <dbReference type="Proteomes" id="UP001228504"/>
    </source>
</evidence>
<reference evidence="1 2" key="1">
    <citation type="submission" date="2023-07" db="EMBL/GenBank/DDBJ databases">
        <title>Genomic Encyclopedia of Type Strains, Phase IV (KMG-IV): sequencing the most valuable type-strain genomes for metagenomic binning, comparative biology and taxonomic classification.</title>
        <authorList>
            <person name="Goeker M."/>
        </authorList>
    </citation>
    <scope>NUCLEOTIDE SEQUENCE [LARGE SCALE GENOMIC DNA]</scope>
    <source>
        <strain evidence="1 2">DSM 20694</strain>
    </source>
</reference>
<keyword evidence="2" id="KW-1185">Reference proteome</keyword>
<evidence type="ECO:0000313" key="1">
    <source>
        <dbReference type="EMBL" id="MDQ0151172.1"/>
    </source>
</evidence>
<name>A0ABT9UXY5_9FIRM</name>
<comment type="caution">
    <text evidence="1">The sequence shown here is derived from an EMBL/GenBank/DDBJ whole genome shotgun (WGS) entry which is preliminary data.</text>
</comment>
<dbReference type="Proteomes" id="UP001228504">
    <property type="component" value="Unassembled WGS sequence"/>
</dbReference>
<gene>
    <name evidence="1" type="ORF">J2S18_003149</name>
</gene>
<organism evidence="1 2">
    <name type="scientific">Eubacterium multiforme</name>
    <dbReference type="NCBI Taxonomy" id="83339"/>
    <lineage>
        <taxon>Bacteria</taxon>
        <taxon>Bacillati</taxon>
        <taxon>Bacillota</taxon>
        <taxon>Clostridia</taxon>
        <taxon>Eubacteriales</taxon>
        <taxon>Eubacteriaceae</taxon>
        <taxon>Eubacterium</taxon>
    </lineage>
</organism>
<protein>
    <submittedName>
        <fullName evidence="1">Uncharacterized protein</fullName>
    </submittedName>
</protein>
<sequence length="45" mass="5336">MYSKGLLILDDNGVKNTADFKYMYADWESYTFKHIPTGKKVSFRR</sequence>
<proteinExistence type="predicted"/>
<dbReference type="RefSeq" id="WP_307488185.1">
    <property type="nucleotide sequence ID" value="NZ_JAUSUF010000020.1"/>
</dbReference>
<dbReference type="EMBL" id="JAUSUF010000020">
    <property type="protein sequence ID" value="MDQ0151172.1"/>
    <property type="molecule type" value="Genomic_DNA"/>
</dbReference>